<evidence type="ECO:0000256" key="2">
    <source>
        <dbReference type="ARBA" id="ARBA00023239"/>
    </source>
</evidence>
<protein>
    <recommendedName>
        <fullName evidence="4">Radical SAM core domain-containing protein</fullName>
    </recommendedName>
</protein>
<dbReference type="InterPro" id="IPR013785">
    <property type="entry name" value="Aldolase_TIM"/>
</dbReference>
<dbReference type="SUPFAM" id="SSF102114">
    <property type="entry name" value="Radical SAM enzymes"/>
    <property type="match status" value="1"/>
</dbReference>
<organism evidence="3">
    <name type="scientific">marine sediment metagenome</name>
    <dbReference type="NCBI Taxonomy" id="412755"/>
    <lineage>
        <taxon>unclassified sequences</taxon>
        <taxon>metagenomes</taxon>
        <taxon>ecological metagenomes</taxon>
    </lineage>
</organism>
<reference evidence="3" key="1">
    <citation type="journal article" date="2015" name="Nature">
        <title>Complex archaea that bridge the gap between prokaryotes and eukaryotes.</title>
        <authorList>
            <person name="Spang A."/>
            <person name="Saw J.H."/>
            <person name="Jorgensen S.L."/>
            <person name="Zaremba-Niedzwiedzka K."/>
            <person name="Martijn J."/>
            <person name="Lind A.E."/>
            <person name="van Eijk R."/>
            <person name="Schleper C."/>
            <person name="Guy L."/>
            <person name="Ettema T.J."/>
        </authorList>
    </citation>
    <scope>NUCLEOTIDE SEQUENCE</scope>
</reference>
<dbReference type="InterPro" id="IPR024924">
    <property type="entry name" value="7-CO-7-deazaguanine_synth-like"/>
</dbReference>
<dbReference type="HAMAP" id="MF_00917">
    <property type="entry name" value="QueE"/>
    <property type="match status" value="1"/>
</dbReference>
<dbReference type="PANTHER" id="PTHR42836:SF1">
    <property type="entry name" value="7-CARBOXY-7-DEAZAGUANINE SYNTHASE"/>
    <property type="match status" value="1"/>
</dbReference>
<keyword evidence="1" id="KW-0004">4Fe-4S</keyword>
<evidence type="ECO:0000313" key="3">
    <source>
        <dbReference type="EMBL" id="KKL75904.1"/>
    </source>
</evidence>
<sequence length="248" mass="27028">MIPKLALVEVFAAPQGEGYNAGRSAVFVRLAGCPLACEFAPGVVCDTPYQQANLKVTLDTLFNDIIPALLPPVTKGLCIDEAPMLIITGGEPTAAPLFDDLMRRAYDSLYYVAVETNGTNYRIGLEYADWVSVSPKVGVPQTSSAAGHNQNPKLPTLNLKVCNLLSRPGDVGGEYRYVIVGHPMEMPPYYPAIAHYVSPLVRSDGSGLEWKDGFPGFAPNAVRRCLEIIKEDPRWRISVQTHKVLGVR</sequence>
<keyword evidence="1" id="KW-0411">Iron-sulfur</keyword>
<evidence type="ECO:0000256" key="1">
    <source>
        <dbReference type="ARBA" id="ARBA00022485"/>
    </source>
</evidence>
<keyword evidence="2" id="KW-0456">Lyase</keyword>
<dbReference type="AlphaFoldDB" id="A0A0F9EPC9"/>
<keyword evidence="1" id="KW-0408">Iron</keyword>
<dbReference type="EMBL" id="LAZR01024217">
    <property type="protein sequence ID" value="KKL75904.1"/>
    <property type="molecule type" value="Genomic_DNA"/>
</dbReference>
<dbReference type="PANTHER" id="PTHR42836">
    <property type="entry name" value="7-CARBOXY-7-DEAZAGUANINE SYNTHASE"/>
    <property type="match status" value="1"/>
</dbReference>
<dbReference type="GO" id="GO:0051539">
    <property type="term" value="F:4 iron, 4 sulfur cluster binding"/>
    <property type="evidence" value="ECO:0007669"/>
    <property type="project" value="UniProtKB-KW"/>
</dbReference>
<dbReference type="Gene3D" id="3.20.20.70">
    <property type="entry name" value="Aldolase class I"/>
    <property type="match status" value="1"/>
</dbReference>
<dbReference type="InterPro" id="IPR058240">
    <property type="entry name" value="rSAM_sf"/>
</dbReference>
<accession>A0A0F9EPC9</accession>
<dbReference type="GO" id="GO:0016829">
    <property type="term" value="F:lyase activity"/>
    <property type="evidence" value="ECO:0007669"/>
    <property type="project" value="UniProtKB-KW"/>
</dbReference>
<proteinExistence type="inferred from homology"/>
<gene>
    <name evidence="3" type="ORF">LCGC14_2050230</name>
</gene>
<evidence type="ECO:0008006" key="4">
    <source>
        <dbReference type="Google" id="ProtNLM"/>
    </source>
</evidence>
<name>A0A0F9EPC9_9ZZZZ</name>
<keyword evidence="1" id="KW-0479">Metal-binding</keyword>
<comment type="caution">
    <text evidence="3">The sequence shown here is derived from an EMBL/GenBank/DDBJ whole genome shotgun (WGS) entry which is preliminary data.</text>
</comment>